<dbReference type="AlphaFoldDB" id="A0A317F2S9"/>
<dbReference type="EMBL" id="QGNY01000001">
    <property type="protein sequence ID" value="PWS33135.1"/>
    <property type="molecule type" value="Genomic_DNA"/>
</dbReference>
<comment type="caution">
    <text evidence="3">The sequence shown here is derived from an EMBL/GenBank/DDBJ whole genome shotgun (WGS) entry which is preliminary data.</text>
</comment>
<dbReference type="RefSeq" id="WP_109927724.1">
    <property type="nucleotide sequence ID" value="NZ_QGNY01000001.1"/>
</dbReference>
<keyword evidence="1" id="KW-0732">Signal</keyword>
<evidence type="ECO:0000313" key="3">
    <source>
        <dbReference type="EMBL" id="PWS33135.1"/>
    </source>
</evidence>
<keyword evidence="4" id="KW-1185">Reference proteome</keyword>
<dbReference type="Proteomes" id="UP000245391">
    <property type="component" value="Unassembled WGS sequence"/>
</dbReference>
<dbReference type="InterPro" id="IPR027843">
    <property type="entry name" value="DUF4440"/>
</dbReference>
<proteinExistence type="predicted"/>
<feature type="signal peptide" evidence="1">
    <location>
        <begin position="1"/>
        <end position="21"/>
    </location>
</feature>
<name>A0A317F2S9_9SPHI</name>
<dbReference type="InterPro" id="IPR032710">
    <property type="entry name" value="NTF2-like_dom_sf"/>
</dbReference>
<feature type="domain" description="DUF4440" evidence="2">
    <location>
        <begin position="27"/>
        <end position="132"/>
    </location>
</feature>
<evidence type="ECO:0000256" key="1">
    <source>
        <dbReference type="SAM" id="SignalP"/>
    </source>
</evidence>
<evidence type="ECO:0000313" key="4">
    <source>
        <dbReference type="Proteomes" id="UP000245391"/>
    </source>
</evidence>
<accession>A0A317F2S9</accession>
<feature type="chain" id="PRO_5016374859" evidence="1">
    <location>
        <begin position="22"/>
        <end position="141"/>
    </location>
</feature>
<dbReference type="OrthoDB" id="5383110at2"/>
<evidence type="ECO:0000259" key="2">
    <source>
        <dbReference type="Pfam" id="PF14534"/>
    </source>
</evidence>
<dbReference type="Gene3D" id="3.10.450.50">
    <property type="match status" value="1"/>
</dbReference>
<sequence length="141" mass="15775">MIKKLLICTILTFCSISFCLAQKTEVEEAVSKLTKLMIAPDSLALNKMILNNLSYGHSSGKIQTKQEFMHSLLSGESDFVDINLTDQTVIVQNKTALVRHTLNAKTNDKNVPGNVKLYILLIWSKEKTGWKLIGRQAIKVP</sequence>
<dbReference type="Pfam" id="PF14534">
    <property type="entry name" value="DUF4440"/>
    <property type="match status" value="1"/>
</dbReference>
<organism evidence="3 4">
    <name type="scientific">Pedobacter paludis</name>
    <dbReference type="NCBI Taxonomy" id="2203212"/>
    <lineage>
        <taxon>Bacteria</taxon>
        <taxon>Pseudomonadati</taxon>
        <taxon>Bacteroidota</taxon>
        <taxon>Sphingobacteriia</taxon>
        <taxon>Sphingobacteriales</taxon>
        <taxon>Sphingobacteriaceae</taxon>
        <taxon>Pedobacter</taxon>
    </lineage>
</organism>
<gene>
    <name evidence="3" type="ORF">DF947_00400</name>
</gene>
<reference evidence="4" key="1">
    <citation type="submission" date="2018-05" db="EMBL/GenBank/DDBJ databases">
        <title>Pedobacter paludis sp. nov., isolated from wetland soil.</title>
        <authorList>
            <person name="Zhang Y."/>
        </authorList>
    </citation>
    <scope>NUCLEOTIDE SEQUENCE [LARGE SCALE GENOMIC DNA]</scope>
    <source>
        <strain evidence="4">R-8</strain>
    </source>
</reference>
<dbReference type="SUPFAM" id="SSF54427">
    <property type="entry name" value="NTF2-like"/>
    <property type="match status" value="1"/>
</dbReference>
<protein>
    <submittedName>
        <fullName evidence="3">DUF4440 domain-containing protein</fullName>
    </submittedName>
</protein>